<evidence type="ECO:0000313" key="3">
    <source>
        <dbReference type="Proteomes" id="UP000319257"/>
    </source>
</evidence>
<gene>
    <name evidence="2" type="ORF">E0L32_001393</name>
</gene>
<dbReference type="InterPro" id="IPR029058">
    <property type="entry name" value="AB_hydrolase_fold"/>
</dbReference>
<dbReference type="OrthoDB" id="94039at2759"/>
<feature type="domain" description="AB hydrolase-1" evidence="1">
    <location>
        <begin position="57"/>
        <end position="370"/>
    </location>
</feature>
<dbReference type="RefSeq" id="XP_030991907.1">
    <property type="nucleotide sequence ID" value="XM_031135468.1"/>
</dbReference>
<dbReference type="SUPFAM" id="SSF53474">
    <property type="entry name" value="alpha/beta-Hydrolases"/>
    <property type="match status" value="1"/>
</dbReference>
<sequence length="424" mass="48126">MSSSFEIREHVVEAQHIREYPRATAHSQEEVLYLAVKQYIPKNNPNPQPGDVTIIGAHANGFPKELYEPMWEDLLKLSATHGFRIRSIWIADVACQGQSGIINESKLGNDPSWIDHSRDLLHMINHFRTEMPRPLVGVGHSFGATTLTHLGLLHPRLLSAVVLMDPVMNFSSRGPSFGMDPMSLSAKRRDLWPSHQEAVDSFKKSKFYQSWDPRVLDAWIKYGIRTTPTLLYPDEKDAGKATLTTTKHMEVFTYLRPLYQAVDENGKRKMDSSKLPDITYSNIWKFGSGKFYRPEAPNTAMQLPQLRPSCLYIFGGTSAMSTPSLRKEKLELTGTGVGGSGGEKEGRVKEAVLEDVGHLVAMDRPKECAEFAASWIGAEVKRWRAEEEELQSWWKKSLREKQLIDDEWMGWVNEARDEARKAKL</sequence>
<name>A0A507AU16_9PEZI</name>
<dbReference type="ESTHER" id="9pezi-a0a507au16">
    <property type="family name" value="MpaH"/>
</dbReference>
<organism evidence="2 3">
    <name type="scientific">Thyridium curvatum</name>
    <dbReference type="NCBI Taxonomy" id="1093900"/>
    <lineage>
        <taxon>Eukaryota</taxon>
        <taxon>Fungi</taxon>
        <taxon>Dikarya</taxon>
        <taxon>Ascomycota</taxon>
        <taxon>Pezizomycotina</taxon>
        <taxon>Sordariomycetes</taxon>
        <taxon>Sordariomycetidae</taxon>
        <taxon>Thyridiales</taxon>
        <taxon>Thyridiaceae</taxon>
        <taxon>Thyridium</taxon>
    </lineage>
</organism>
<evidence type="ECO:0000259" key="1">
    <source>
        <dbReference type="Pfam" id="PF12697"/>
    </source>
</evidence>
<dbReference type="Gene3D" id="3.40.50.1820">
    <property type="entry name" value="alpha/beta hydrolase"/>
    <property type="match status" value="1"/>
</dbReference>
<protein>
    <recommendedName>
        <fullName evidence="1">AB hydrolase-1 domain-containing protein</fullName>
    </recommendedName>
</protein>
<dbReference type="InParanoid" id="A0A507AU16"/>
<dbReference type="EMBL" id="SKBQ01000005">
    <property type="protein sequence ID" value="TPX10196.1"/>
    <property type="molecule type" value="Genomic_DNA"/>
</dbReference>
<comment type="caution">
    <text evidence="2">The sequence shown here is derived from an EMBL/GenBank/DDBJ whole genome shotgun (WGS) entry which is preliminary data.</text>
</comment>
<reference evidence="2 3" key="1">
    <citation type="submission" date="2019-06" db="EMBL/GenBank/DDBJ databases">
        <title>Draft genome sequence of the filamentous fungus Phialemoniopsis curvata isolated from diesel fuel.</title>
        <authorList>
            <person name="Varaljay V.A."/>
            <person name="Lyon W.J."/>
            <person name="Crouch A.L."/>
            <person name="Drake C.E."/>
            <person name="Hollomon J.M."/>
            <person name="Nadeau L.J."/>
            <person name="Nunn H.S."/>
            <person name="Stevenson B.S."/>
            <person name="Bojanowski C.L."/>
            <person name="Crookes-Goodson W.J."/>
        </authorList>
    </citation>
    <scope>NUCLEOTIDE SEQUENCE [LARGE SCALE GENOMIC DNA]</scope>
    <source>
        <strain evidence="2 3">D216</strain>
    </source>
</reference>
<keyword evidence="3" id="KW-1185">Reference proteome</keyword>
<evidence type="ECO:0000313" key="2">
    <source>
        <dbReference type="EMBL" id="TPX10196.1"/>
    </source>
</evidence>
<proteinExistence type="predicted"/>
<dbReference type="STRING" id="1093900.A0A507AU16"/>
<accession>A0A507AU16</accession>
<dbReference type="AlphaFoldDB" id="A0A507AU16"/>
<dbReference type="InterPro" id="IPR000073">
    <property type="entry name" value="AB_hydrolase_1"/>
</dbReference>
<dbReference type="Proteomes" id="UP000319257">
    <property type="component" value="Unassembled WGS sequence"/>
</dbReference>
<dbReference type="Pfam" id="PF12697">
    <property type="entry name" value="Abhydrolase_6"/>
    <property type="match status" value="1"/>
</dbReference>
<dbReference type="GeneID" id="41968840"/>